<gene>
    <name evidence="4" type="ORF">A6302_02757</name>
</gene>
<dbReference type="InterPro" id="IPR016181">
    <property type="entry name" value="Acyl_CoA_acyltransferase"/>
</dbReference>
<dbReference type="Gene3D" id="3.40.630.30">
    <property type="match status" value="1"/>
</dbReference>
<proteinExistence type="predicted"/>
<reference evidence="4 5" key="1">
    <citation type="submission" date="2016-07" db="EMBL/GenBank/DDBJ databases">
        <title>Draft Genome Sequence of Methylobrevis pamukkalensis PK2.</title>
        <authorList>
            <person name="Vasilenko O.V."/>
            <person name="Doronina N.V."/>
            <person name="Shmareva M.N."/>
            <person name="Tarlachkov S.V."/>
            <person name="Mustakhimov I."/>
            <person name="Trotsenko Y.A."/>
        </authorList>
    </citation>
    <scope>NUCLEOTIDE SEQUENCE [LARGE SCALE GENOMIC DNA]</scope>
    <source>
        <strain evidence="4 5">PK2</strain>
    </source>
</reference>
<dbReference type="InterPro" id="IPR050832">
    <property type="entry name" value="Bact_Acetyltransf"/>
</dbReference>
<dbReference type="SUPFAM" id="SSF55729">
    <property type="entry name" value="Acyl-CoA N-acyltransferases (Nat)"/>
    <property type="match status" value="1"/>
</dbReference>
<evidence type="ECO:0000256" key="2">
    <source>
        <dbReference type="ARBA" id="ARBA00023315"/>
    </source>
</evidence>
<evidence type="ECO:0000313" key="4">
    <source>
        <dbReference type="EMBL" id="ODN69931.1"/>
    </source>
</evidence>
<dbReference type="GO" id="GO:0016747">
    <property type="term" value="F:acyltransferase activity, transferring groups other than amino-acyl groups"/>
    <property type="evidence" value="ECO:0007669"/>
    <property type="project" value="InterPro"/>
</dbReference>
<dbReference type="Pfam" id="PF00583">
    <property type="entry name" value="Acetyltransf_1"/>
    <property type="match status" value="1"/>
</dbReference>
<feature type="domain" description="N-acetyltransferase" evidence="3">
    <location>
        <begin position="4"/>
        <end position="159"/>
    </location>
</feature>
<keyword evidence="2" id="KW-0012">Acyltransferase</keyword>
<organism evidence="4 5">
    <name type="scientific">Methylobrevis pamukkalensis</name>
    <dbReference type="NCBI Taxonomy" id="1439726"/>
    <lineage>
        <taxon>Bacteria</taxon>
        <taxon>Pseudomonadati</taxon>
        <taxon>Pseudomonadota</taxon>
        <taxon>Alphaproteobacteria</taxon>
        <taxon>Hyphomicrobiales</taxon>
        <taxon>Pleomorphomonadaceae</taxon>
        <taxon>Methylobrevis</taxon>
    </lineage>
</organism>
<accession>A0A1E3H315</accession>
<dbReference type="InterPro" id="IPR000182">
    <property type="entry name" value="GNAT_dom"/>
</dbReference>
<name>A0A1E3H315_9HYPH</name>
<keyword evidence="1 4" id="KW-0808">Transferase</keyword>
<evidence type="ECO:0000259" key="3">
    <source>
        <dbReference type="PROSITE" id="PS51186"/>
    </source>
</evidence>
<dbReference type="Proteomes" id="UP000094622">
    <property type="component" value="Unassembled WGS sequence"/>
</dbReference>
<dbReference type="AlphaFoldDB" id="A0A1E3H315"/>
<dbReference type="OrthoDB" id="6172743at2"/>
<dbReference type="PROSITE" id="PS51186">
    <property type="entry name" value="GNAT"/>
    <property type="match status" value="1"/>
</dbReference>
<keyword evidence="5" id="KW-1185">Reference proteome</keyword>
<dbReference type="PANTHER" id="PTHR43877:SF2">
    <property type="entry name" value="AMINOALKYLPHOSPHONATE N-ACETYLTRANSFERASE-RELATED"/>
    <property type="match status" value="1"/>
</dbReference>
<comment type="caution">
    <text evidence="4">The sequence shown here is derived from an EMBL/GenBank/DDBJ whole genome shotgun (WGS) entry which is preliminary data.</text>
</comment>
<evidence type="ECO:0000256" key="1">
    <source>
        <dbReference type="ARBA" id="ARBA00022679"/>
    </source>
</evidence>
<dbReference type="RefSeq" id="WP_069307273.1">
    <property type="nucleotide sequence ID" value="NZ_MCRJ01000068.1"/>
</dbReference>
<dbReference type="PANTHER" id="PTHR43877">
    <property type="entry name" value="AMINOALKYLPHOSPHONATE N-ACETYLTRANSFERASE-RELATED-RELATED"/>
    <property type="match status" value="1"/>
</dbReference>
<protein>
    <submittedName>
        <fullName evidence="4">Putative acetyltransferase</fullName>
    </submittedName>
</protein>
<sequence>MTDIRIRDALPSDREGIVAIWMEGWHDAHGSLFAPEVAARRTVDDFRRRAAYPFDRLLVACRDSAVIGFIALRGREVDQLYVGRGARGTGVADRLLAAAEDALAQAGVEVVRIECAVGNVRARDFYVRHGYADAGIEDRPIWTAPDEAERSFPMHRFDKTLSTEK</sequence>
<evidence type="ECO:0000313" key="5">
    <source>
        <dbReference type="Proteomes" id="UP000094622"/>
    </source>
</evidence>
<dbReference type="EMBL" id="MCRJ01000068">
    <property type="protein sequence ID" value="ODN69931.1"/>
    <property type="molecule type" value="Genomic_DNA"/>
</dbReference>